<gene>
    <name evidence="1" type="ORF">PQG83_20415</name>
</gene>
<protein>
    <recommendedName>
        <fullName evidence="3">NAD-dependent epimerase/dehydratase</fullName>
    </recommendedName>
</protein>
<sequence>MSHNSLYHDPLVILGTGYTGRRIYHQACEAGWNVFATSRMPDIHLSDISPAHRIHFDLTQPETWRSVPFPAHLIWCFPATPLNVVQKFFTSRPRESGRILVMGSTSAYGATCGIVTEETPVNMDLPRVQGEEYLRTQLGAVVIRLAGLYGPGRHVLDWMRKGRIRNTPKWVNLLHVEDAAGICLRALERAQNGSTYLASDGTPRTWSEIFSIASEKWSMPIPPPTPLQEIGKQVSIHKLLSTLHYTLRFPDLYQALDDIERHSSL</sequence>
<keyword evidence="2" id="KW-1185">Reference proteome</keyword>
<dbReference type="PANTHER" id="PTHR48079:SF6">
    <property type="entry name" value="NAD(P)-BINDING DOMAIN-CONTAINING PROTEIN-RELATED"/>
    <property type="match status" value="1"/>
</dbReference>
<reference evidence="1 2" key="1">
    <citation type="submission" date="2023-01" db="EMBL/GenBank/DDBJ databases">
        <title>Cultivation and genomic characterization of new, ubiquitous marine nitrite-oxidizing bacteria from the Nitrospirales.</title>
        <authorList>
            <person name="Mueller A.J."/>
            <person name="Daebeler A."/>
            <person name="Herbold C.W."/>
            <person name="Kirkegaard R.H."/>
            <person name="Daims H."/>
        </authorList>
    </citation>
    <scope>NUCLEOTIDE SEQUENCE [LARGE SCALE GENOMIC DNA]</scope>
    <source>
        <strain evidence="1 2">DK</strain>
    </source>
</reference>
<evidence type="ECO:0000313" key="2">
    <source>
        <dbReference type="Proteomes" id="UP001302494"/>
    </source>
</evidence>
<dbReference type="GO" id="GO:0004029">
    <property type="term" value="F:aldehyde dehydrogenase (NAD+) activity"/>
    <property type="evidence" value="ECO:0007669"/>
    <property type="project" value="TreeGrafter"/>
</dbReference>
<dbReference type="SUPFAM" id="SSF51735">
    <property type="entry name" value="NAD(P)-binding Rossmann-fold domains"/>
    <property type="match status" value="1"/>
</dbReference>
<dbReference type="Proteomes" id="UP001302494">
    <property type="component" value="Chromosome"/>
</dbReference>
<dbReference type="PANTHER" id="PTHR48079">
    <property type="entry name" value="PROTEIN YEEZ"/>
    <property type="match status" value="1"/>
</dbReference>
<evidence type="ECO:0000313" key="1">
    <source>
        <dbReference type="EMBL" id="WNM62078.1"/>
    </source>
</evidence>
<accession>A0AA96GII3</accession>
<proteinExistence type="predicted"/>
<name>A0AA96GII3_9BACT</name>
<dbReference type="InterPro" id="IPR036291">
    <property type="entry name" value="NAD(P)-bd_dom_sf"/>
</dbReference>
<dbReference type="InterPro" id="IPR051783">
    <property type="entry name" value="NAD(P)-dependent_oxidoreduct"/>
</dbReference>
<dbReference type="AlphaFoldDB" id="A0AA96GII3"/>
<dbReference type="EMBL" id="CP116968">
    <property type="protein sequence ID" value="WNM62078.1"/>
    <property type="molecule type" value="Genomic_DNA"/>
</dbReference>
<organism evidence="1 2">
    <name type="scientific">Candidatus Nitrospira neomarina</name>
    <dbReference type="NCBI Taxonomy" id="3020899"/>
    <lineage>
        <taxon>Bacteria</taxon>
        <taxon>Pseudomonadati</taxon>
        <taxon>Nitrospirota</taxon>
        <taxon>Nitrospiria</taxon>
        <taxon>Nitrospirales</taxon>
        <taxon>Nitrospiraceae</taxon>
        <taxon>Nitrospira</taxon>
    </lineage>
</organism>
<dbReference type="GO" id="GO:0005737">
    <property type="term" value="C:cytoplasm"/>
    <property type="evidence" value="ECO:0007669"/>
    <property type="project" value="TreeGrafter"/>
</dbReference>
<evidence type="ECO:0008006" key="3">
    <source>
        <dbReference type="Google" id="ProtNLM"/>
    </source>
</evidence>
<dbReference type="Gene3D" id="3.40.50.720">
    <property type="entry name" value="NAD(P)-binding Rossmann-like Domain"/>
    <property type="match status" value="1"/>
</dbReference>
<dbReference type="RefSeq" id="WP_312745041.1">
    <property type="nucleotide sequence ID" value="NZ_CP116968.1"/>
</dbReference>
<dbReference type="KEGG" id="nneo:PQG83_20415"/>